<dbReference type="InterPro" id="IPR014146">
    <property type="entry name" value="LigD_ligase_dom"/>
</dbReference>
<comment type="similarity">
    <text evidence="1">Belongs to the ATP-dependent DNA ligase family.</text>
</comment>
<sequence>MGPEWAYEVKWDGIRAIASAAGGRLRLHSRSDKDVTAIYPELAGLAEMFPEGTLDGEIVAFDKGRPSFPALQDRMNVDDPRRVARLVELTPVTLVIFDLLRLDRLDLTPLPYADRRETLEQLDLNGPRWITAPAFDDGAATLAASRELGLEGVLAKRLRSPYVPAARSRDWIKVKSLRTQECVVGGWASGEKTRTGQIGSLLLGIPENGQLRYVGRVGSGVAGATLDKLTALLTPLVTDASPFHESPPRRDARTLVWCAPEVVVEVAYANWTTSGVLWHPRLRGIRYDKTPSEVSVE</sequence>
<evidence type="ECO:0000256" key="4">
    <source>
        <dbReference type="ARBA" id="ARBA00034003"/>
    </source>
</evidence>
<dbReference type="Pfam" id="PF04679">
    <property type="entry name" value="DNA_ligase_A_C"/>
    <property type="match status" value="1"/>
</dbReference>
<dbReference type="Gene3D" id="2.40.50.140">
    <property type="entry name" value="Nucleic acid-binding proteins"/>
    <property type="match status" value="1"/>
</dbReference>
<evidence type="ECO:0000259" key="5">
    <source>
        <dbReference type="PROSITE" id="PS50160"/>
    </source>
</evidence>
<comment type="catalytic activity">
    <reaction evidence="4">
        <text>ATP + (deoxyribonucleotide)n-3'-hydroxyl + 5'-phospho-(deoxyribonucleotide)m = (deoxyribonucleotide)n+m + AMP + diphosphate.</text>
        <dbReference type="EC" id="6.5.1.1"/>
    </reaction>
</comment>
<dbReference type="SUPFAM" id="SSF56091">
    <property type="entry name" value="DNA ligase/mRNA capping enzyme, catalytic domain"/>
    <property type="match status" value="1"/>
</dbReference>
<feature type="domain" description="ATP-dependent DNA ligase family profile" evidence="5">
    <location>
        <begin position="90"/>
        <end position="207"/>
    </location>
</feature>
<dbReference type="InterPro" id="IPR050191">
    <property type="entry name" value="ATP-dep_DNA_ligase"/>
</dbReference>
<evidence type="ECO:0000313" key="6">
    <source>
        <dbReference type="EMBL" id="GAA1698756.1"/>
    </source>
</evidence>
<evidence type="ECO:0000313" key="7">
    <source>
        <dbReference type="Proteomes" id="UP001500618"/>
    </source>
</evidence>
<accession>A0ABN2I514</accession>
<organism evidence="6 7">
    <name type="scientific">Fodinicola feengrottensis</name>
    <dbReference type="NCBI Taxonomy" id="435914"/>
    <lineage>
        <taxon>Bacteria</taxon>
        <taxon>Bacillati</taxon>
        <taxon>Actinomycetota</taxon>
        <taxon>Actinomycetes</taxon>
        <taxon>Mycobacteriales</taxon>
        <taxon>Fodinicola</taxon>
    </lineage>
</organism>
<gene>
    <name evidence="6" type="ORF">GCM10009765_55210</name>
</gene>
<dbReference type="CDD" id="cd07971">
    <property type="entry name" value="OBF_DNA_ligase_LigD"/>
    <property type="match status" value="1"/>
</dbReference>
<dbReference type="PROSITE" id="PS00697">
    <property type="entry name" value="DNA_LIGASE_A1"/>
    <property type="match status" value="1"/>
</dbReference>
<protein>
    <recommendedName>
        <fullName evidence="2">DNA ligase (ATP)</fullName>
        <ecNumber evidence="2">6.5.1.1</ecNumber>
    </recommendedName>
</protein>
<dbReference type="PANTHER" id="PTHR45674:SF4">
    <property type="entry name" value="DNA LIGASE 1"/>
    <property type="match status" value="1"/>
</dbReference>
<dbReference type="SUPFAM" id="SSF50249">
    <property type="entry name" value="Nucleic acid-binding proteins"/>
    <property type="match status" value="1"/>
</dbReference>
<dbReference type="EC" id="6.5.1.1" evidence="2"/>
<dbReference type="NCBIfam" id="TIGR02779">
    <property type="entry name" value="NHEJ_ligase_lig"/>
    <property type="match status" value="1"/>
</dbReference>
<evidence type="ECO:0000256" key="1">
    <source>
        <dbReference type="ARBA" id="ARBA00007572"/>
    </source>
</evidence>
<evidence type="ECO:0000256" key="3">
    <source>
        <dbReference type="ARBA" id="ARBA00022598"/>
    </source>
</evidence>
<proteinExistence type="inferred from homology"/>
<reference evidence="6 7" key="1">
    <citation type="journal article" date="2019" name="Int. J. Syst. Evol. Microbiol.">
        <title>The Global Catalogue of Microorganisms (GCM) 10K type strain sequencing project: providing services to taxonomists for standard genome sequencing and annotation.</title>
        <authorList>
            <consortium name="The Broad Institute Genomics Platform"/>
            <consortium name="The Broad Institute Genome Sequencing Center for Infectious Disease"/>
            <person name="Wu L."/>
            <person name="Ma J."/>
        </authorList>
    </citation>
    <scope>NUCLEOTIDE SEQUENCE [LARGE SCALE GENOMIC DNA]</scope>
    <source>
        <strain evidence="6 7">JCM 14718</strain>
    </source>
</reference>
<dbReference type="PANTHER" id="PTHR45674">
    <property type="entry name" value="DNA LIGASE 1/3 FAMILY MEMBER"/>
    <property type="match status" value="1"/>
</dbReference>
<dbReference type="InterPro" id="IPR012309">
    <property type="entry name" value="DNA_ligase_ATP-dep_C"/>
</dbReference>
<dbReference type="Proteomes" id="UP001500618">
    <property type="component" value="Unassembled WGS sequence"/>
</dbReference>
<keyword evidence="3" id="KW-0436">Ligase</keyword>
<name>A0ABN2I514_9ACTN</name>
<dbReference type="InterPro" id="IPR012310">
    <property type="entry name" value="DNA_ligase_ATP-dep_cent"/>
</dbReference>
<evidence type="ECO:0000256" key="2">
    <source>
        <dbReference type="ARBA" id="ARBA00012727"/>
    </source>
</evidence>
<dbReference type="Gene3D" id="3.30.470.30">
    <property type="entry name" value="DNA ligase/mRNA capping enzyme"/>
    <property type="match status" value="1"/>
</dbReference>
<dbReference type="Gene3D" id="3.30.1490.70">
    <property type="match status" value="1"/>
</dbReference>
<dbReference type="InterPro" id="IPR016059">
    <property type="entry name" value="DNA_ligase_ATP-dep_CS"/>
</dbReference>
<dbReference type="EMBL" id="BAAANY010000021">
    <property type="protein sequence ID" value="GAA1698756.1"/>
    <property type="molecule type" value="Genomic_DNA"/>
</dbReference>
<dbReference type="Pfam" id="PF01068">
    <property type="entry name" value="DNA_ligase_A_M"/>
    <property type="match status" value="1"/>
</dbReference>
<comment type="caution">
    <text evidence="6">The sequence shown here is derived from an EMBL/GenBank/DDBJ whole genome shotgun (WGS) entry which is preliminary data.</text>
</comment>
<dbReference type="PROSITE" id="PS50160">
    <property type="entry name" value="DNA_LIGASE_A3"/>
    <property type="match status" value="1"/>
</dbReference>
<dbReference type="CDD" id="cd07906">
    <property type="entry name" value="Adenylation_DNA_ligase_LigD_LigC"/>
    <property type="match status" value="1"/>
</dbReference>
<keyword evidence="7" id="KW-1185">Reference proteome</keyword>
<dbReference type="InterPro" id="IPR012340">
    <property type="entry name" value="NA-bd_OB-fold"/>
</dbReference>